<evidence type="ECO:0000256" key="2">
    <source>
        <dbReference type="SAM" id="MobiDB-lite"/>
    </source>
</evidence>
<dbReference type="CDD" id="cd09241">
    <property type="entry name" value="BRO1_ScRim20-like"/>
    <property type="match status" value="1"/>
</dbReference>
<dbReference type="Pfam" id="PF13949">
    <property type="entry name" value="ALIX_LYPXL_bnd"/>
    <property type="match status" value="1"/>
</dbReference>
<dbReference type="Gene3D" id="1.25.40.280">
    <property type="entry name" value="alix/aip1 like domains"/>
    <property type="match status" value="1"/>
</dbReference>
<dbReference type="InterPro" id="IPR004328">
    <property type="entry name" value="BRO1_dom"/>
</dbReference>
<keyword evidence="5" id="KW-1185">Reference proteome</keyword>
<gene>
    <name evidence="4" type="ORF">CANVERA_P1414</name>
</gene>
<evidence type="ECO:0000256" key="1">
    <source>
        <dbReference type="ARBA" id="ARBA00038154"/>
    </source>
</evidence>
<proteinExistence type="inferred from homology"/>
<feature type="domain" description="BRO1" evidence="3">
    <location>
        <begin position="5"/>
        <end position="391"/>
    </location>
</feature>
<dbReference type="PROSITE" id="PS51180">
    <property type="entry name" value="BRO1"/>
    <property type="match status" value="1"/>
</dbReference>
<dbReference type="InterPro" id="IPR038499">
    <property type="entry name" value="BRO1_sf"/>
</dbReference>
<sequence>MIENNLLYIPLKQASPINLGEKLGQVIDDKYFQPSNLFSKDLIDLTNIRNEIAKLKNIEISNKEIDLLYNYLTILSDFLEKKFPDDAIEFGWSDLLTHQLSTHKLRSFKFEKLNNIFQLGAIYSQLALKESRHTDEGLKKSCNLFQLSSGCFQYISNLVDKYNTIHFSSDFRNETVLSLMNLMLAQAQETIWQKALNNTTIKDSVIARLSLSVSEYYSKTVEFGKLSDFIKLEWLNHMDVKKFHFLAASHFRLSNVALDSAEYGVQVAHLRLASKFVDLAFKHKKYVSQFVIEDLNGLSEVVKTKLRTAEKDNDLIYLKIVPNEVDLKKIEGASMVKPIYSDKFNNEPSKEYFKELIPYVIVNVAQAMRERQDDFINSRFHEPIISLNNMLNQFVTERGLPASIDSIQQPENIPESIINHSKEILNLGGIELIEKIILENQNLSIECNNLVEECNKRIQLDSNEDDMLRKRQGTARWNRPSTAEAAKELIFKIEKMYEYLDQAKSGDSIINQKFYNIKSALEVYVGGQKSLNSYIPNSTYSSLDPEVLKKINYLRDLLSQITTLEEERKTFLNSLEIKSRDNNILPKLIEKYKANPKEINDLDANNISIFEEIYVNHLKSFNIDIDYLNKSKETQIELENNINLANNEFIKSYQATKDSTTIERENSLQTLEIAYNQYLEIISNLNEGSKFYHDFLTKGNNVLKDCEDYLYKRRLESRDLEISLNTPPTPSQSNEAGKIVSPKSSKPIGGVWNPDAGIKFG</sequence>
<dbReference type="EMBL" id="CANTUO010000001">
    <property type="protein sequence ID" value="CAI5756897.1"/>
    <property type="molecule type" value="Genomic_DNA"/>
</dbReference>
<feature type="compositionally biased region" description="Polar residues" evidence="2">
    <location>
        <begin position="723"/>
        <end position="735"/>
    </location>
</feature>
<dbReference type="Gene3D" id="1.20.120.560">
    <property type="entry name" value="alix/aip1 in complex with the ypdl late domain"/>
    <property type="match status" value="1"/>
</dbReference>
<dbReference type="SMART" id="SM01041">
    <property type="entry name" value="BRO1"/>
    <property type="match status" value="1"/>
</dbReference>
<reference evidence="4" key="1">
    <citation type="submission" date="2022-12" db="EMBL/GenBank/DDBJ databases">
        <authorList>
            <person name="Brejova B."/>
        </authorList>
    </citation>
    <scope>NUCLEOTIDE SEQUENCE</scope>
</reference>
<protein>
    <recommendedName>
        <fullName evidence="3">BRO1 domain-containing protein</fullName>
    </recommendedName>
</protein>
<dbReference type="AlphaFoldDB" id="A0A9W4TUK9"/>
<evidence type="ECO:0000313" key="4">
    <source>
        <dbReference type="EMBL" id="CAI5756897.1"/>
    </source>
</evidence>
<dbReference type="Pfam" id="PF03097">
    <property type="entry name" value="BRO1"/>
    <property type="match status" value="1"/>
</dbReference>
<dbReference type="InterPro" id="IPR025304">
    <property type="entry name" value="ALIX_V_dom"/>
</dbReference>
<organism evidence="4 5">
    <name type="scientific">Candida verbasci</name>
    <dbReference type="NCBI Taxonomy" id="1227364"/>
    <lineage>
        <taxon>Eukaryota</taxon>
        <taxon>Fungi</taxon>
        <taxon>Dikarya</taxon>
        <taxon>Ascomycota</taxon>
        <taxon>Saccharomycotina</taxon>
        <taxon>Pichiomycetes</taxon>
        <taxon>Debaryomycetaceae</taxon>
        <taxon>Candida/Lodderomyces clade</taxon>
        <taxon>Candida</taxon>
    </lineage>
</organism>
<comment type="caution">
    <text evidence="4">The sequence shown here is derived from an EMBL/GenBank/DDBJ whole genome shotgun (WGS) entry which is preliminary data.</text>
</comment>
<accession>A0A9W4TUK9</accession>
<dbReference type="Proteomes" id="UP001152885">
    <property type="component" value="Unassembled WGS sequence"/>
</dbReference>
<feature type="region of interest" description="Disordered" evidence="2">
    <location>
        <begin position="722"/>
        <end position="761"/>
    </location>
</feature>
<dbReference type="OrthoDB" id="64867at2759"/>
<dbReference type="PANTHER" id="PTHR23030">
    <property type="entry name" value="PCD6 INTERACTING PROTEIN-RELATED"/>
    <property type="match status" value="1"/>
</dbReference>
<comment type="similarity">
    <text evidence="1">Belongs to the palA/RIM20 family.</text>
</comment>
<dbReference type="CDD" id="cd08915">
    <property type="entry name" value="V_Alix_like"/>
    <property type="match status" value="1"/>
</dbReference>
<name>A0A9W4TUK9_9ASCO</name>
<dbReference type="PANTHER" id="PTHR23030:SF39">
    <property type="entry name" value="PROGRAMMED CELL DEATH 6-INTERACTING PROTEIN"/>
    <property type="match status" value="1"/>
</dbReference>
<dbReference type="GO" id="GO:0005768">
    <property type="term" value="C:endosome"/>
    <property type="evidence" value="ECO:0007669"/>
    <property type="project" value="TreeGrafter"/>
</dbReference>
<evidence type="ECO:0000313" key="5">
    <source>
        <dbReference type="Proteomes" id="UP001152885"/>
    </source>
</evidence>
<dbReference type="Gene3D" id="1.20.140.50">
    <property type="entry name" value="alix/aip1 like domains"/>
    <property type="match status" value="1"/>
</dbReference>
<evidence type="ECO:0000259" key="3">
    <source>
        <dbReference type="PROSITE" id="PS51180"/>
    </source>
</evidence>